<dbReference type="Pfam" id="PF13483">
    <property type="entry name" value="Lactamase_B_3"/>
    <property type="match status" value="1"/>
</dbReference>
<keyword evidence="1" id="KW-0732">Signal</keyword>
<dbReference type="AlphaFoldDB" id="A0A1I0VQU6"/>
<evidence type="ECO:0000313" key="4">
    <source>
        <dbReference type="Proteomes" id="UP000198796"/>
    </source>
</evidence>
<dbReference type="Proteomes" id="UP000198796">
    <property type="component" value="Unassembled WGS sequence"/>
</dbReference>
<dbReference type="EMBL" id="FOJU01000001">
    <property type="protein sequence ID" value="SFA78712.1"/>
    <property type="molecule type" value="Genomic_DNA"/>
</dbReference>
<protein>
    <submittedName>
        <fullName evidence="3">L-ascorbate metabolism protein UlaG, beta-lactamase superfamily</fullName>
    </submittedName>
</protein>
<feature type="domain" description="Metallo-beta-lactamase" evidence="2">
    <location>
        <begin position="47"/>
        <end position="224"/>
    </location>
</feature>
<dbReference type="PANTHER" id="PTHR43546:SF3">
    <property type="entry name" value="UPF0173 METAL-DEPENDENT HYDROLASE MJ1163"/>
    <property type="match status" value="1"/>
</dbReference>
<organism evidence="3 4">
    <name type="scientific">Poseidonocella pacifica</name>
    <dbReference type="NCBI Taxonomy" id="871651"/>
    <lineage>
        <taxon>Bacteria</taxon>
        <taxon>Pseudomonadati</taxon>
        <taxon>Pseudomonadota</taxon>
        <taxon>Alphaproteobacteria</taxon>
        <taxon>Rhodobacterales</taxon>
        <taxon>Roseobacteraceae</taxon>
        <taxon>Poseidonocella</taxon>
    </lineage>
</organism>
<dbReference type="SMART" id="SM00849">
    <property type="entry name" value="Lactamase_B"/>
    <property type="match status" value="1"/>
</dbReference>
<feature type="chain" id="PRO_5011600324" evidence="1">
    <location>
        <begin position="27"/>
        <end position="253"/>
    </location>
</feature>
<keyword evidence="4" id="KW-1185">Reference proteome</keyword>
<dbReference type="SUPFAM" id="SSF56281">
    <property type="entry name" value="Metallo-hydrolase/oxidoreductase"/>
    <property type="match status" value="1"/>
</dbReference>
<feature type="signal peptide" evidence="1">
    <location>
        <begin position="1"/>
        <end position="26"/>
    </location>
</feature>
<dbReference type="PROSITE" id="PS51318">
    <property type="entry name" value="TAT"/>
    <property type="match status" value="1"/>
</dbReference>
<dbReference type="InterPro" id="IPR036866">
    <property type="entry name" value="RibonucZ/Hydroxyglut_hydro"/>
</dbReference>
<sequence>MLNRRNFLTTTAAGVAITVLPFRAGAAGHGANMFKTDSGEMTVHPVEHASMVLETPGGVIYVDPVGGAEAYADLPKAQFVLITHQHADHFDPVTLAAVAPEGVPILTNPAVYEMLDDTLKAQATAIANGESTTLGGMSVDAIPAYNLTEDRLKYHPPGRDNGYILDVDGLTVYIAGDTEDTPEMRALSGIDVAFVPMNLPYTMEVEKAADAVAEFKPTVVYPYHYRGSDIEAFAKLVQDATSDVEVRFGDWYA</sequence>
<dbReference type="STRING" id="871651.SAMN05421688_0886"/>
<reference evidence="3 4" key="1">
    <citation type="submission" date="2016-10" db="EMBL/GenBank/DDBJ databases">
        <authorList>
            <person name="de Groot N.N."/>
        </authorList>
    </citation>
    <scope>NUCLEOTIDE SEQUENCE [LARGE SCALE GENOMIC DNA]</scope>
    <source>
        <strain evidence="3 4">DSM 29316</strain>
    </source>
</reference>
<gene>
    <name evidence="3" type="ORF">SAMN05421688_0886</name>
</gene>
<name>A0A1I0VQU6_9RHOB</name>
<dbReference type="InterPro" id="IPR001279">
    <property type="entry name" value="Metallo-B-lactamas"/>
</dbReference>
<proteinExistence type="predicted"/>
<dbReference type="PANTHER" id="PTHR43546">
    <property type="entry name" value="UPF0173 METAL-DEPENDENT HYDROLASE MJ1163-RELATED"/>
    <property type="match status" value="1"/>
</dbReference>
<dbReference type="InterPro" id="IPR006311">
    <property type="entry name" value="TAT_signal"/>
</dbReference>
<evidence type="ECO:0000313" key="3">
    <source>
        <dbReference type="EMBL" id="SFA78712.1"/>
    </source>
</evidence>
<dbReference type="RefSeq" id="WP_092060918.1">
    <property type="nucleotide sequence ID" value="NZ_FOJU01000001.1"/>
</dbReference>
<dbReference type="OrthoDB" id="9805728at2"/>
<evidence type="ECO:0000256" key="1">
    <source>
        <dbReference type="SAM" id="SignalP"/>
    </source>
</evidence>
<dbReference type="InterPro" id="IPR050114">
    <property type="entry name" value="UPF0173_UPF0282_UlaG_hydrolase"/>
</dbReference>
<evidence type="ECO:0000259" key="2">
    <source>
        <dbReference type="SMART" id="SM00849"/>
    </source>
</evidence>
<accession>A0A1I0VQU6</accession>
<dbReference type="Gene3D" id="3.60.15.10">
    <property type="entry name" value="Ribonuclease Z/Hydroxyacylglutathione hydrolase-like"/>
    <property type="match status" value="1"/>
</dbReference>